<keyword evidence="14" id="KW-0675">Receptor</keyword>
<evidence type="ECO:0000256" key="6">
    <source>
        <dbReference type="ARBA" id="ARBA00022729"/>
    </source>
</evidence>
<evidence type="ECO:0000256" key="2">
    <source>
        <dbReference type="ARBA" id="ARBA00022527"/>
    </source>
</evidence>
<dbReference type="InterPro" id="IPR024171">
    <property type="entry name" value="SRK-like_kinase"/>
</dbReference>
<comment type="catalytic activity">
    <reaction evidence="16 18">
        <text>L-threonyl-[protein] + ATP = O-phospho-L-threonyl-[protein] + ADP + H(+)</text>
        <dbReference type="Rhea" id="RHEA:46608"/>
        <dbReference type="Rhea" id="RHEA-COMP:11060"/>
        <dbReference type="Rhea" id="RHEA-COMP:11605"/>
        <dbReference type="ChEBI" id="CHEBI:15378"/>
        <dbReference type="ChEBI" id="CHEBI:30013"/>
        <dbReference type="ChEBI" id="CHEBI:30616"/>
        <dbReference type="ChEBI" id="CHEBI:61977"/>
        <dbReference type="ChEBI" id="CHEBI:456216"/>
        <dbReference type="EC" id="2.7.11.1"/>
    </reaction>
</comment>
<dbReference type="PROSITE" id="PS50011">
    <property type="entry name" value="PROTEIN_KINASE_DOM"/>
    <property type="match status" value="1"/>
</dbReference>
<evidence type="ECO:0000256" key="16">
    <source>
        <dbReference type="ARBA" id="ARBA00047899"/>
    </source>
</evidence>
<keyword evidence="4 18" id="KW-0808">Transferase</keyword>
<feature type="transmembrane region" description="Helical" evidence="19">
    <location>
        <begin position="454"/>
        <end position="484"/>
    </location>
</feature>
<dbReference type="GO" id="GO:0030246">
    <property type="term" value="F:carbohydrate binding"/>
    <property type="evidence" value="ECO:0007669"/>
    <property type="project" value="UniProtKB-KW"/>
</dbReference>
<evidence type="ECO:0000256" key="7">
    <source>
        <dbReference type="ARBA" id="ARBA00022734"/>
    </source>
</evidence>
<evidence type="ECO:0000256" key="14">
    <source>
        <dbReference type="ARBA" id="ARBA00023170"/>
    </source>
</evidence>
<comment type="caution">
    <text evidence="23">The sequence shown here is derived from an EMBL/GenBank/DDBJ whole genome shotgun (WGS) entry which is preliminary data.</text>
</comment>
<dbReference type="PIRSF" id="PIRSF000641">
    <property type="entry name" value="SRK"/>
    <property type="match status" value="1"/>
</dbReference>
<dbReference type="PANTHER" id="PTHR47976">
    <property type="entry name" value="G-TYPE LECTIN S-RECEPTOR-LIKE SERINE/THREONINE-PROTEIN KINASE SD2-5"/>
    <property type="match status" value="1"/>
</dbReference>
<keyword evidence="12 19" id="KW-0472">Membrane</keyword>
<evidence type="ECO:0000256" key="12">
    <source>
        <dbReference type="ARBA" id="ARBA00023136"/>
    </source>
</evidence>
<keyword evidence="10 18" id="KW-0067">ATP-binding</keyword>
<evidence type="ECO:0000256" key="13">
    <source>
        <dbReference type="ARBA" id="ARBA00023157"/>
    </source>
</evidence>
<dbReference type="PROSITE" id="PS00108">
    <property type="entry name" value="PROTEIN_KINASE_ST"/>
    <property type="match status" value="1"/>
</dbReference>
<evidence type="ECO:0000256" key="15">
    <source>
        <dbReference type="ARBA" id="ARBA00023180"/>
    </source>
</evidence>
<accession>A0ABD3AID0</accession>
<protein>
    <recommendedName>
        <fullName evidence="18">Receptor-like serine/threonine-protein kinase</fullName>
        <ecNumber evidence="18">2.7.11.1</ecNumber>
    </recommendedName>
</protein>
<dbReference type="Gene3D" id="2.90.10.10">
    <property type="entry name" value="Bulb-type lectin domain"/>
    <property type="match status" value="2"/>
</dbReference>
<gene>
    <name evidence="23" type="ORF">ACH5RR_009350</name>
</gene>
<dbReference type="EMBL" id="JBJUIK010000004">
    <property type="protein sequence ID" value="KAL3530028.1"/>
    <property type="molecule type" value="Genomic_DNA"/>
</dbReference>
<keyword evidence="15" id="KW-0325">Glycoprotein</keyword>
<keyword evidence="5 19" id="KW-0812">Transmembrane</keyword>
<dbReference type="EC" id="2.7.11.1" evidence="18"/>
<dbReference type="InterPro" id="IPR036426">
    <property type="entry name" value="Bulb-type_lectin_dom_sf"/>
</dbReference>
<evidence type="ECO:0000256" key="8">
    <source>
        <dbReference type="ARBA" id="ARBA00022741"/>
    </source>
</evidence>
<name>A0ABD3AID0_9GENT</name>
<evidence type="ECO:0000256" key="10">
    <source>
        <dbReference type="ARBA" id="ARBA00022840"/>
    </source>
</evidence>
<evidence type="ECO:0000256" key="4">
    <source>
        <dbReference type="ARBA" id="ARBA00022679"/>
    </source>
</evidence>
<keyword evidence="11 19" id="KW-1133">Transmembrane helix</keyword>
<dbReference type="InterPro" id="IPR000719">
    <property type="entry name" value="Prot_kinase_dom"/>
</dbReference>
<comment type="catalytic activity">
    <reaction evidence="17 18">
        <text>L-seryl-[protein] + ATP = O-phospho-L-seryl-[protein] + ADP + H(+)</text>
        <dbReference type="Rhea" id="RHEA:17989"/>
        <dbReference type="Rhea" id="RHEA-COMP:9863"/>
        <dbReference type="Rhea" id="RHEA-COMP:11604"/>
        <dbReference type="ChEBI" id="CHEBI:15378"/>
        <dbReference type="ChEBI" id="CHEBI:29999"/>
        <dbReference type="ChEBI" id="CHEBI:30616"/>
        <dbReference type="ChEBI" id="CHEBI:83421"/>
        <dbReference type="ChEBI" id="CHEBI:456216"/>
        <dbReference type="EC" id="2.7.11.1"/>
    </reaction>
</comment>
<dbReference type="CDD" id="cd00028">
    <property type="entry name" value="B_lectin"/>
    <property type="match status" value="1"/>
</dbReference>
<evidence type="ECO:0000313" key="23">
    <source>
        <dbReference type="EMBL" id="KAL3530028.1"/>
    </source>
</evidence>
<dbReference type="GO" id="GO:0005524">
    <property type="term" value="F:ATP binding"/>
    <property type="evidence" value="ECO:0007669"/>
    <property type="project" value="UniProtKB-KW"/>
</dbReference>
<dbReference type="AlphaFoldDB" id="A0ABD3AID0"/>
<keyword evidence="9 18" id="KW-0418">Kinase</keyword>
<dbReference type="FunFam" id="2.90.10.30:FF:000001">
    <property type="entry name" value="Serine/threonine-protein kinase"/>
    <property type="match status" value="1"/>
</dbReference>
<feature type="domain" description="Bulb-type lectin" evidence="22">
    <location>
        <begin position="21"/>
        <end position="144"/>
    </location>
</feature>
<keyword evidence="6 20" id="KW-0732">Signal</keyword>
<keyword evidence="24" id="KW-1185">Reference proteome</keyword>
<dbReference type="CDD" id="cd14066">
    <property type="entry name" value="STKc_IRAK"/>
    <property type="match status" value="1"/>
</dbReference>
<dbReference type="InterPro" id="IPR051343">
    <property type="entry name" value="G-type_lectin_kinases/EP1-like"/>
</dbReference>
<organism evidence="23 24">
    <name type="scientific">Cinchona calisaya</name>
    <dbReference type="NCBI Taxonomy" id="153742"/>
    <lineage>
        <taxon>Eukaryota</taxon>
        <taxon>Viridiplantae</taxon>
        <taxon>Streptophyta</taxon>
        <taxon>Embryophyta</taxon>
        <taxon>Tracheophyta</taxon>
        <taxon>Spermatophyta</taxon>
        <taxon>Magnoliopsida</taxon>
        <taxon>eudicotyledons</taxon>
        <taxon>Gunneridae</taxon>
        <taxon>Pentapetalae</taxon>
        <taxon>asterids</taxon>
        <taxon>lamiids</taxon>
        <taxon>Gentianales</taxon>
        <taxon>Rubiaceae</taxon>
        <taxon>Cinchonoideae</taxon>
        <taxon>Cinchoneae</taxon>
        <taxon>Cinchona</taxon>
    </lineage>
</organism>
<evidence type="ECO:0000256" key="5">
    <source>
        <dbReference type="ARBA" id="ARBA00022692"/>
    </source>
</evidence>
<dbReference type="SMART" id="SM00108">
    <property type="entry name" value="B_lectin"/>
    <property type="match status" value="1"/>
</dbReference>
<dbReference type="Proteomes" id="UP001630127">
    <property type="component" value="Unassembled WGS sequence"/>
</dbReference>
<dbReference type="GO" id="GO:0016020">
    <property type="term" value="C:membrane"/>
    <property type="evidence" value="ECO:0007669"/>
    <property type="project" value="UniProtKB-SubCell"/>
</dbReference>
<evidence type="ECO:0000256" key="18">
    <source>
        <dbReference type="PIRNR" id="PIRNR000641"/>
    </source>
</evidence>
<sequence length="807" mass="90995">MASTHLIFCIFLFPLFAQNTAGTVAVGSIIIATETSSPWLSPSQDFAFGFRSLNDKDRFLLSIWYHKIPEQTVVWYVNTIDPVSRGSKVELTSNFGLVLSDPHNQTLWNSELMIPGQVDHGFLNDTGNFILRGSDTDIQWLWESFRLPADTLLPSQELKTGDGLISRQSETNFSLGRFYLRFRNDGNLVLTTRSVPTNEENDAVYYESNTSDPLNPGYRVIFSSKGTISIFKINNQTQLLGPASTSVPASENYFRATIDFDGVFTLYYHPMTSTTNAKWSPLWSVPDNICLSITGDKGSGACGFNSICSLTNDQKPNCECPERYVLLDPNNKYGSCIPNFTLSCAQVEPDSREEVYDLIVHEDVDWPLSDYEQINPSNESFCGQSCLQDCLCAVAIFRSDSCWKKKLPLSNGRVDMKLNAKAFIKYRKTDSPNLNPRSIPPVQVQERLKDRKTLILVGSVFLSSSLFVNLLLIGTTCFGCYLIFWKKKIMFHPNTNAVVETNLHYFAYGELVEATNGFKEELGKGACGVVYKGEWQKSSRNIIVAVKKLDRMSGDADKEFRAEMNTIGQTNHKNLVHLLGFCDEGQHRLLVYEYMSNGNLASLLFCDKKPNWNLRSQIAIEIARGIVYLHDECSTQIIHCDIKPQNILLDDHYNARISDFGIAKLLATNQSSTRTGVRGTIGYVAPEWYRNTPITVKVDVYSFGVLLLEIISCRKNVDDVENGDRSNIILTDWAWDCFQEGRLDILAGNDFEALEDKLKLERFVMVGIWCIQENSSCRPTMRKVSQMLEGVVEVMVPPCPYPFSFTS</sequence>
<dbReference type="Gene3D" id="3.30.200.20">
    <property type="entry name" value="Phosphorylase Kinase, domain 1"/>
    <property type="match status" value="1"/>
</dbReference>
<dbReference type="PANTHER" id="PTHR47976:SF15">
    <property type="entry name" value="G-TYPE LECTIN S-RECEPTOR-LIKE SERINE_THREONINE-PROTEIN KINASE RLK1"/>
    <property type="match status" value="1"/>
</dbReference>
<evidence type="ECO:0000256" key="11">
    <source>
        <dbReference type="ARBA" id="ARBA00022989"/>
    </source>
</evidence>
<keyword evidence="8 18" id="KW-0547">Nucleotide-binding</keyword>
<comment type="similarity">
    <text evidence="18">Belongs to the protein kinase superfamily. Ser/Thr protein kinase family.</text>
</comment>
<evidence type="ECO:0000256" key="20">
    <source>
        <dbReference type="SAM" id="SignalP"/>
    </source>
</evidence>
<dbReference type="Gene3D" id="1.10.510.10">
    <property type="entry name" value="Transferase(Phosphotransferase) domain 1"/>
    <property type="match status" value="1"/>
</dbReference>
<dbReference type="InterPro" id="IPR001245">
    <property type="entry name" value="Ser-Thr/Tyr_kinase_cat_dom"/>
</dbReference>
<evidence type="ECO:0000256" key="19">
    <source>
        <dbReference type="SAM" id="Phobius"/>
    </source>
</evidence>
<keyword evidence="2 18" id="KW-0723">Serine/threonine-protein kinase</keyword>
<proteinExistence type="inferred from homology"/>
<dbReference type="FunFam" id="3.30.200.20:FF:000059">
    <property type="entry name" value="S-receptor-like serine/threonine-protein kinase"/>
    <property type="match status" value="1"/>
</dbReference>
<evidence type="ECO:0000259" key="22">
    <source>
        <dbReference type="PROSITE" id="PS50927"/>
    </source>
</evidence>
<feature type="chain" id="PRO_5044892211" description="Receptor-like serine/threonine-protein kinase" evidence="20">
    <location>
        <begin position="18"/>
        <end position="807"/>
    </location>
</feature>
<dbReference type="PROSITE" id="PS50927">
    <property type="entry name" value="BULB_LECTIN"/>
    <property type="match status" value="1"/>
</dbReference>
<evidence type="ECO:0000259" key="21">
    <source>
        <dbReference type="PROSITE" id="PS50011"/>
    </source>
</evidence>
<evidence type="ECO:0000313" key="24">
    <source>
        <dbReference type="Proteomes" id="UP001630127"/>
    </source>
</evidence>
<evidence type="ECO:0000256" key="1">
    <source>
        <dbReference type="ARBA" id="ARBA00004479"/>
    </source>
</evidence>
<dbReference type="InterPro" id="IPR008271">
    <property type="entry name" value="Ser/Thr_kinase_AS"/>
</dbReference>
<dbReference type="FunFam" id="1.10.510.10:FF:000237">
    <property type="entry name" value="G-type lectin S-receptor-like serine/threonine-protein kinase"/>
    <property type="match status" value="1"/>
</dbReference>
<dbReference type="SUPFAM" id="SSF56112">
    <property type="entry name" value="Protein kinase-like (PK-like)"/>
    <property type="match status" value="1"/>
</dbReference>
<reference evidence="23 24" key="1">
    <citation type="submission" date="2024-11" db="EMBL/GenBank/DDBJ databases">
        <title>A near-complete genome assembly of Cinchona calisaya.</title>
        <authorList>
            <person name="Lian D.C."/>
            <person name="Zhao X.W."/>
            <person name="Wei L."/>
        </authorList>
    </citation>
    <scope>NUCLEOTIDE SEQUENCE [LARGE SCALE GENOMIC DNA]</scope>
    <source>
        <tissue evidence="23">Nenye</tissue>
    </source>
</reference>
<keyword evidence="3" id="KW-0245">EGF-like domain</keyword>
<dbReference type="InterPro" id="IPR011009">
    <property type="entry name" value="Kinase-like_dom_sf"/>
</dbReference>
<feature type="domain" description="Protein kinase" evidence="21">
    <location>
        <begin position="516"/>
        <end position="804"/>
    </location>
</feature>
<dbReference type="Pfam" id="PF01453">
    <property type="entry name" value="B_lectin"/>
    <property type="match status" value="1"/>
</dbReference>
<dbReference type="SMART" id="SM00220">
    <property type="entry name" value="S_TKc"/>
    <property type="match status" value="1"/>
</dbReference>
<dbReference type="SUPFAM" id="SSF51110">
    <property type="entry name" value="alpha-D-mannose-specific plant lectins"/>
    <property type="match status" value="1"/>
</dbReference>
<evidence type="ECO:0000256" key="17">
    <source>
        <dbReference type="ARBA" id="ARBA00048679"/>
    </source>
</evidence>
<evidence type="ECO:0000256" key="3">
    <source>
        <dbReference type="ARBA" id="ARBA00022536"/>
    </source>
</evidence>
<feature type="signal peptide" evidence="20">
    <location>
        <begin position="1"/>
        <end position="17"/>
    </location>
</feature>
<dbReference type="FunFam" id="2.90.10.10:FF:000013">
    <property type="entry name" value="G-type lectin S-receptor-like serine/threonine-protein kinase LECRK1"/>
    <property type="match status" value="1"/>
</dbReference>
<evidence type="ECO:0000256" key="9">
    <source>
        <dbReference type="ARBA" id="ARBA00022777"/>
    </source>
</evidence>
<keyword evidence="13" id="KW-1015">Disulfide bond</keyword>
<dbReference type="GO" id="GO:0004674">
    <property type="term" value="F:protein serine/threonine kinase activity"/>
    <property type="evidence" value="ECO:0007669"/>
    <property type="project" value="UniProtKB-KW"/>
</dbReference>
<dbReference type="Pfam" id="PF07714">
    <property type="entry name" value="PK_Tyr_Ser-Thr"/>
    <property type="match status" value="1"/>
</dbReference>
<dbReference type="InterPro" id="IPR001480">
    <property type="entry name" value="Bulb-type_lectin_dom"/>
</dbReference>
<comment type="subcellular location">
    <subcellularLocation>
        <location evidence="1">Membrane</location>
        <topology evidence="1">Single-pass type I membrane protein</topology>
    </subcellularLocation>
</comment>
<keyword evidence="7" id="KW-0430">Lectin</keyword>